<feature type="compositionally biased region" description="Polar residues" evidence="4">
    <location>
        <begin position="1"/>
        <end position="19"/>
    </location>
</feature>
<dbReference type="InterPro" id="IPR050625">
    <property type="entry name" value="ParA/MinD_ATPase"/>
</dbReference>
<dbReference type="InterPro" id="IPR002586">
    <property type="entry name" value="CobQ/CobB/MinD/ParA_Nub-bd_dom"/>
</dbReference>
<dbReference type="EMBL" id="OR858607">
    <property type="protein sequence ID" value="WQA10924.2"/>
    <property type="molecule type" value="Genomic_DNA"/>
</dbReference>
<accession>A0AAU7LJV7</accession>
<dbReference type="InterPro" id="IPR027417">
    <property type="entry name" value="P-loop_NTPase"/>
</dbReference>
<geneLocation type="chloroplast" evidence="6"/>
<dbReference type="FunFam" id="3.40.50.300:FF:000068">
    <property type="entry name" value="Site-determining protein"/>
    <property type="match status" value="1"/>
</dbReference>
<feature type="compositionally biased region" description="Basic and acidic residues" evidence="4">
    <location>
        <begin position="20"/>
        <end position="35"/>
    </location>
</feature>
<keyword evidence="2" id="KW-0547">Nucleotide-binding</keyword>
<keyword evidence="6" id="KW-0934">Plastid</keyword>
<dbReference type="PANTHER" id="PTHR43384">
    <property type="entry name" value="SEPTUM SITE-DETERMINING PROTEIN MIND HOMOLOG, CHLOROPLASTIC-RELATED"/>
    <property type="match status" value="1"/>
</dbReference>
<evidence type="ECO:0000256" key="4">
    <source>
        <dbReference type="SAM" id="MobiDB-lite"/>
    </source>
</evidence>
<keyword evidence="3" id="KW-0067">ATP-binding</keyword>
<feature type="region of interest" description="Disordered" evidence="4">
    <location>
        <begin position="1"/>
        <end position="36"/>
    </location>
</feature>
<dbReference type="NCBIfam" id="TIGR01968">
    <property type="entry name" value="minD_bact"/>
    <property type="match status" value="1"/>
</dbReference>
<gene>
    <name evidence="6" type="primary">minD</name>
</gene>
<evidence type="ECO:0000313" key="6">
    <source>
        <dbReference type="EMBL" id="XBP29027.1"/>
    </source>
</evidence>
<dbReference type="EMBL" id="OR858607">
    <property type="protein sequence ID" value="XBP29027.1"/>
    <property type="molecule type" value="Genomic_DNA"/>
</dbReference>
<dbReference type="AlphaFoldDB" id="A0AAU7LJV7"/>
<dbReference type="GO" id="GO:0016887">
    <property type="term" value="F:ATP hydrolysis activity"/>
    <property type="evidence" value="ECO:0007669"/>
    <property type="project" value="InterPro"/>
</dbReference>
<protein>
    <submittedName>
        <fullName evidence="6">Septum-site determining protein</fullName>
    </submittedName>
</protein>
<evidence type="ECO:0000256" key="2">
    <source>
        <dbReference type="ARBA" id="ARBA00022741"/>
    </source>
</evidence>
<sequence length="400" mass="43143">MKTQGRKTSVNSLDKNSSGLRDDKESIDSQSEKRPGSRVIVITSGKGGVGKTTTTANLGTCLARVGQRVALIDADVGLRNLDLLLGLENRVLYTAMDVLNGGCKLEQALIRDKRWPTKLSVLCISKNRQRYHLSRVQMVMLVDALRQDYDFVLIDCPAGIDVGFFNAVGPAQEAIIVTTPDITSIRDADRVVGLLEADGLTEAKLLVNRVRPEMVSQEDMMSVADVQEALGLPLLGAIPEDPQVIISTNRGEPLILKSQLTPSGFAFQECAQQLVRGGGTSGPEGRQQGLLVRRPLHWGALASQWLGRKAQRTRLWVVEALTGCLEWLGVLYTLSGPGSGGAPPPGQPEGADWDEDSLCLRADTEQGPSGHSKGPYWHSMLSLRGKPLLDVLSVHGATVA</sequence>
<dbReference type="PANTHER" id="PTHR43384:SF6">
    <property type="entry name" value="SEPTUM SITE-DETERMINING PROTEIN MIND HOMOLOG, CHLOROPLASTIC"/>
    <property type="match status" value="1"/>
</dbReference>
<evidence type="ECO:0000256" key="3">
    <source>
        <dbReference type="ARBA" id="ARBA00022840"/>
    </source>
</evidence>
<dbReference type="Pfam" id="PF01656">
    <property type="entry name" value="CbiA"/>
    <property type="match status" value="1"/>
</dbReference>
<feature type="domain" description="CobQ/CobB/MinD/ParA nucleotide binding" evidence="5">
    <location>
        <begin position="40"/>
        <end position="254"/>
    </location>
</feature>
<dbReference type="GO" id="GO:0005829">
    <property type="term" value="C:cytosol"/>
    <property type="evidence" value="ECO:0007669"/>
    <property type="project" value="TreeGrafter"/>
</dbReference>
<dbReference type="GO" id="GO:0009898">
    <property type="term" value="C:cytoplasmic side of plasma membrane"/>
    <property type="evidence" value="ECO:0007669"/>
    <property type="project" value="TreeGrafter"/>
</dbReference>
<dbReference type="InterPro" id="IPR010223">
    <property type="entry name" value="MinD"/>
</dbReference>
<dbReference type="GO" id="GO:0005524">
    <property type="term" value="F:ATP binding"/>
    <property type="evidence" value="ECO:0007669"/>
    <property type="project" value="UniProtKB-KW"/>
</dbReference>
<dbReference type="SUPFAM" id="SSF52540">
    <property type="entry name" value="P-loop containing nucleoside triphosphate hydrolases"/>
    <property type="match status" value="1"/>
</dbReference>
<comment type="similarity">
    <text evidence="1">Belongs to the ParA family. MinD subfamily.</text>
</comment>
<reference evidence="6" key="1">
    <citation type="submission" date="2023-11" db="EMBL/GenBank/DDBJ databases">
        <authorList>
            <person name="Liu Y."/>
        </authorList>
    </citation>
    <scope>NUCLEOTIDE SEQUENCE</scope>
</reference>
<organism evidence="6">
    <name type="scientific">Streptosarcina moshanensis</name>
    <dbReference type="NCBI Taxonomy" id="3096259"/>
    <lineage>
        <taxon>Eukaryota</taxon>
        <taxon>Viridiplantae</taxon>
        <taxon>Streptophyta</taxon>
        <taxon>Klebsormidiophyceae</taxon>
        <taxon>Hormidiellales</taxon>
        <taxon>Hormidiellaceae</taxon>
        <taxon>Streptosarcina</taxon>
    </lineage>
</organism>
<proteinExistence type="inferred from homology"/>
<keyword evidence="6" id="KW-0150">Chloroplast</keyword>
<dbReference type="CDD" id="cd02036">
    <property type="entry name" value="MinD"/>
    <property type="match status" value="1"/>
</dbReference>
<evidence type="ECO:0000259" key="5">
    <source>
        <dbReference type="Pfam" id="PF01656"/>
    </source>
</evidence>
<dbReference type="GO" id="GO:0051782">
    <property type="term" value="P:negative regulation of cell division"/>
    <property type="evidence" value="ECO:0007669"/>
    <property type="project" value="TreeGrafter"/>
</dbReference>
<dbReference type="Gene3D" id="3.40.50.300">
    <property type="entry name" value="P-loop containing nucleotide triphosphate hydrolases"/>
    <property type="match status" value="1"/>
</dbReference>
<name>A0AAU7LJV7_9VIRI</name>
<evidence type="ECO:0000256" key="1">
    <source>
        <dbReference type="ARBA" id="ARBA00010257"/>
    </source>
</evidence>